<dbReference type="InterPro" id="IPR037069">
    <property type="entry name" value="AcylCoA_DH/ox_N_sf"/>
</dbReference>
<dbReference type="Gene3D" id="2.40.110.10">
    <property type="entry name" value="Butyryl-CoA Dehydrogenase, subunit A, domain 2"/>
    <property type="match status" value="1"/>
</dbReference>
<dbReference type="Gene3D" id="1.10.540.10">
    <property type="entry name" value="Acyl-CoA dehydrogenase/oxidase, N-terminal domain"/>
    <property type="match status" value="1"/>
</dbReference>
<feature type="domain" description="Acyl-CoA dehydrogenase/oxidase N-terminal" evidence="7">
    <location>
        <begin position="6"/>
        <end position="117"/>
    </location>
</feature>
<dbReference type="SUPFAM" id="SSF47203">
    <property type="entry name" value="Acyl-CoA dehydrogenase C-terminal domain-like"/>
    <property type="match status" value="1"/>
</dbReference>
<evidence type="ECO:0000256" key="1">
    <source>
        <dbReference type="ARBA" id="ARBA00001974"/>
    </source>
</evidence>
<dbReference type="PANTHER" id="PTHR43884:SF20">
    <property type="entry name" value="ACYL-COA DEHYDROGENASE FADE28"/>
    <property type="match status" value="1"/>
</dbReference>
<gene>
    <name evidence="8" type="ORF">CAL20_21345</name>
</gene>
<evidence type="ECO:0000313" key="9">
    <source>
        <dbReference type="Proteomes" id="UP000216885"/>
    </source>
</evidence>
<dbReference type="Proteomes" id="UP000216885">
    <property type="component" value="Unassembled WGS sequence"/>
</dbReference>
<comment type="similarity">
    <text evidence="2">Belongs to the acyl-CoA dehydrogenase family.</text>
</comment>
<dbReference type="PANTHER" id="PTHR43884">
    <property type="entry name" value="ACYL-COA DEHYDROGENASE"/>
    <property type="match status" value="1"/>
</dbReference>
<dbReference type="SUPFAM" id="SSF56645">
    <property type="entry name" value="Acyl-CoA dehydrogenase NM domain-like"/>
    <property type="match status" value="1"/>
</dbReference>
<dbReference type="Gene3D" id="1.20.140.10">
    <property type="entry name" value="Butyryl-CoA Dehydrogenase, subunit A, domain 3"/>
    <property type="match status" value="1"/>
</dbReference>
<dbReference type="Pfam" id="PF00441">
    <property type="entry name" value="Acyl-CoA_dh_1"/>
    <property type="match status" value="1"/>
</dbReference>
<accession>A0A261TL88</accession>
<dbReference type="InterPro" id="IPR009100">
    <property type="entry name" value="AcylCoA_DH/oxidase_NM_dom_sf"/>
</dbReference>
<dbReference type="EMBL" id="NEVQ01000022">
    <property type="protein sequence ID" value="OZI50416.1"/>
    <property type="molecule type" value="Genomic_DNA"/>
</dbReference>
<dbReference type="CDD" id="cd00567">
    <property type="entry name" value="ACAD"/>
    <property type="match status" value="1"/>
</dbReference>
<protein>
    <submittedName>
        <fullName evidence="8">Acyl-CoA dehydrogenase</fullName>
    </submittedName>
</protein>
<keyword evidence="9" id="KW-1185">Reference proteome</keyword>
<evidence type="ECO:0000313" key="8">
    <source>
        <dbReference type="EMBL" id="OZI50416.1"/>
    </source>
</evidence>
<comment type="caution">
    <text evidence="8">The sequence shown here is derived from an EMBL/GenBank/DDBJ whole genome shotgun (WGS) entry which is preliminary data.</text>
</comment>
<dbReference type="GO" id="GO:0050660">
    <property type="term" value="F:flavin adenine dinucleotide binding"/>
    <property type="evidence" value="ECO:0007669"/>
    <property type="project" value="InterPro"/>
</dbReference>
<name>A0A261TL88_9BORD</name>
<dbReference type="InterPro" id="IPR013786">
    <property type="entry name" value="AcylCoA_DH/ox_N"/>
</dbReference>
<sequence>MDFAYTEEQRMLADSLRRLVQDEWSFAARRERAATAAFDDGAWRQLAELGVLGLTIAAEHGGFGEAPASLLPVHLELGRGLVAEPVIPSAVMSAALIAGVADAATQRRWLPGLASGEAIVALAYQEPGRRYETEPSLCTVQPDADEILRLSGTKHLVWHGAAAQAWIVSARDVDDEPLLLLVPADAEGVQVLDTPTLDRTRCARIVFDGTSVNADAVLARGQAARDGLATALDWGTAALCAHAAGAMDRLLEITIDYLKTRRQFGQPLAAFQVLQHRMADMLVAKEMALSMAYVAAAALSEPDVTQRRRMLASAKLEAARAGRYVAQSAVQLHGGMGMTDELEVGDYFKRLTMLDQLFGDSAEQLAVLQSLD</sequence>
<dbReference type="AlphaFoldDB" id="A0A261TL88"/>
<comment type="cofactor">
    <cofactor evidence="1">
        <name>FAD</name>
        <dbReference type="ChEBI" id="CHEBI:57692"/>
    </cofactor>
</comment>
<organism evidence="8 9">
    <name type="scientific">Bordetella genomosp. 4</name>
    <dbReference type="NCBI Taxonomy" id="463044"/>
    <lineage>
        <taxon>Bacteria</taxon>
        <taxon>Pseudomonadati</taxon>
        <taxon>Pseudomonadota</taxon>
        <taxon>Betaproteobacteria</taxon>
        <taxon>Burkholderiales</taxon>
        <taxon>Alcaligenaceae</taxon>
        <taxon>Bordetella</taxon>
    </lineage>
</organism>
<evidence type="ECO:0000256" key="2">
    <source>
        <dbReference type="ARBA" id="ARBA00009347"/>
    </source>
</evidence>
<dbReference type="InterPro" id="IPR009075">
    <property type="entry name" value="AcylCo_DH/oxidase_C"/>
</dbReference>
<evidence type="ECO:0000256" key="5">
    <source>
        <dbReference type="ARBA" id="ARBA00023002"/>
    </source>
</evidence>
<dbReference type="InterPro" id="IPR036250">
    <property type="entry name" value="AcylCo_DH-like_C"/>
</dbReference>
<keyword evidence="5" id="KW-0560">Oxidoreductase</keyword>
<dbReference type="GO" id="GO:0003995">
    <property type="term" value="F:acyl-CoA dehydrogenase activity"/>
    <property type="evidence" value="ECO:0007669"/>
    <property type="project" value="TreeGrafter"/>
</dbReference>
<dbReference type="RefSeq" id="WP_094838969.1">
    <property type="nucleotide sequence ID" value="NZ_NEVQ01000022.1"/>
</dbReference>
<keyword evidence="4" id="KW-0274">FAD</keyword>
<dbReference type="InterPro" id="IPR046373">
    <property type="entry name" value="Acyl-CoA_Oxase/DH_mid-dom_sf"/>
</dbReference>
<evidence type="ECO:0000256" key="4">
    <source>
        <dbReference type="ARBA" id="ARBA00022827"/>
    </source>
</evidence>
<keyword evidence="3" id="KW-0285">Flavoprotein</keyword>
<evidence type="ECO:0000259" key="7">
    <source>
        <dbReference type="Pfam" id="PF02771"/>
    </source>
</evidence>
<reference evidence="8 9" key="1">
    <citation type="submission" date="2017-05" db="EMBL/GenBank/DDBJ databases">
        <title>Complete and WGS of Bordetella genogroups.</title>
        <authorList>
            <person name="Spilker T."/>
            <person name="LiPuma J."/>
        </authorList>
    </citation>
    <scope>NUCLEOTIDE SEQUENCE [LARGE SCALE GENOMIC DNA]</scope>
    <source>
        <strain evidence="8 9">AU9919</strain>
    </source>
</reference>
<evidence type="ECO:0000259" key="6">
    <source>
        <dbReference type="Pfam" id="PF00441"/>
    </source>
</evidence>
<proteinExistence type="inferred from homology"/>
<feature type="domain" description="Acyl-CoA dehydrogenase/oxidase C-terminal" evidence="6">
    <location>
        <begin position="230"/>
        <end position="366"/>
    </location>
</feature>
<evidence type="ECO:0000256" key="3">
    <source>
        <dbReference type="ARBA" id="ARBA00022630"/>
    </source>
</evidence>
<dbReference type="Pfam" id="PF02771">
    <property type="entry name" value="Acyl-CoA_dh_N"/>
    <property type="match status" value="1"/>
</dbReference>